<gene>
    <name evidence="1" type="ORF">LEP1GSC103_1706</name>
</gene>
<organism evidence="1 2">
    <name type="scientific">Leptospira borgpetersenii serovar Javanica str. UI 09931</name>
    <dbReference type="NCBI Taxonomy" id="1049767"/>
    <lineage>
        <taxon>Bacteria</taxon>
        <taxon>Pseudomonadati</taxon>
        <taxon>Spirochaetota</taxon>
        <taxon>Spirochaetia</taxon>
        <taxon>Leptospirales</taxon>
        <taxon>Leptospiraceae</taxon>
        <taxon>Leptospira</taxon>
    </lineage>
</organism>
<dbReference type="EMBL" id="AHNP02000009">
    <property type="protein sequence ID" value="EPG57199.1"/>
    <property type="molecule type" value="Genomic_DNA"/>
</dbReference>
<dbReference type="Proteomes" id="UP000014570">
    <property type="component" value="Unassembled WGS sequence"/>
</dbReference>
<name>A0AAV3JAF9_LEPBO</name>
<protein>
    <submittedName>
        <fullName evidence="1">Uncharacterized protein</fullName>
    </submittedName>
</protein>
<accession>A0AAV3JAF9</accession>
<sequence>MNNLRFENEILQETFKDCYSRVRVQEENLKSMDKKIYCYRWARHIKNRLQNSATGHSWEP</sequence>
<evidence type="ECO:0000313" key="2">
    <source>
        <dbReference type="Proteomes" id="UP000014570"/>
    </source>
</evidence>
<dbReference type="AlphaFoldDB" id="A0AAV3JAF9"/>
<proteinExistence type="predicted"/>
<comment type="caution">
    <text evidence="1">The sequence shown here is derived from an EMBL/GenBank/DDBJ whole genome shotgun (WGS) entry which is preliminary data.</text>
</comment>
<evidence type="ECO:0000313" key="1">
    <source>
        <dbReference type="EMBL" id="EPG57199.1"/>
    </source>
</evidence>
<reference evidence="1 2" key="1">
    <citation type="submission" date="2013-04" db="EMBL/GenBank/DDBJ databases">
        <authorList>
            <person name="Harkins D.M."/>
            <person name="Durkin A.S."/>
            <person name="Brinkac L.M."/>
            <person name="Haft D.H."/>
            <person name="Selengut J.D."/>
            <person name="Sanka R."/>
            <person name="DePew J."/>
            <person name="Purushe J."/>
            <person name="Chanthongthip A."/>
            <person name="Lattana O."/>
            <person name="Phetsouvanh R."/>
            <person name="Newton P.N."/>
            <person name="Vinetz J.M."/>
            <person name="Sutton G.G."/>
            <person name="Nierman W.C."/>
            <person name="Fouts D.E."/>
        </authorList>
    </citation>
    <scope>NUCLEOTIDE SEQUENCE [LARGE SCALE GENOMIC DNA]</scope>
    <source>
        <strain evidence="1 2">UI 09931</strain>
    </source>
</reference>